<reference evidence="2" key="1">
    <citation type="submission" date="2025-08" db="UniProtKB">
        <authorList>
            <consortium name="RefSeq"/>
        </authorList>
    </citation>
    <scope>IDENTIFICATION</scope>
    <source>
        <strain evidence="2">Tuebingen</strain>
        <tissue evidence="2">Fibroblasts and whole tissue</tissue>
    </source>
</reference>
<dbReference type="Proteomes" id="UP000000437">
    <property type="component" value="Chromosome 16"/>
</dbReference>
<gene>
    <name evidence="2" type="primary">iffo1b</name>
</gene>
<evidence type="ECO:0000313" key="1">
    <source>
        <dbReference type="Proteomes" id="UP000000437"/>
    </source>
</evidence>
<sequence>MPDLQRFSFPYRSMNSPLHHHHHHHQQQQHQQHQHPEEPGHPDSPSSLLPEAAIFGAPDPSSFFLGEQPVPAGVTQSALDLTASSYLHFSPSLHWSQPPPPTAMALRNDLGSNISVLKTLNLRFRCFLAKVHELERRNKILELQLQQALDSNNKGGCTEDGKTKEIGVQTGFIGPIAVRPGSLSFQNTNNSAKRPTTLFMPSLTTVLKLEPNKPGDETTSDPNINRNPTITVSLSTPTTEPASANTNNSNNTPHVSSVGTGTSPNPPPRFLPGTIWSYNHTRKLGSGTETRVTSPGVSWVHPDGVGVQIDTITPEIRALYNVLAKIKRERDEYKRRWEEEYTMRMDMEQRMNELQEDLQESEVCQDELALKVQQLKAELVLFKGLMSNNLSELDSKIQEKAMKVDMDICRRIDITARLCDVAQQRNCEDPIKIFKVPSPQNAITSRARKQASQPANGSETDEPVSTSESDGGGAREDEVCTPSTLQINEEMQRMLTQLRECEFEDDCDSLAWEETEETLLLWEDFPGCTVSTDTSQGEEECLEKVIKDTECLFKSREKEYQETIDQIELELATAKSDMNRHLHEYMEMCSMKRGLDVQMETCRRLITQSGNNR</sequence>
<keyword evidence="1" id="KW-1185">Reference proteome</keyword>
<dbReference type="RefSeq" id="XP_073782083.1">
    <property type="nucleotide sequence ID" value="XM_073925982.1"/>
</dbReference>
<evidence type="ECO:0000313" key="2">
    <source>
        <dbReference type="RefSeq" id="XP_073782083.1"/>
    </source>
</evidence>
<protein>
    <submittedName>
        <fullName evidence="2">Non-homologous end joining factor IFFO1 isoform X4</fullName>
    </submittedName>
</protein>
<proteinExistence type="predicted"/>
<organism evidence="1 2">
    <name type="scientific">Danio rerio</name>
    <name type="common">Zebrafish</name>
    <name type="synonym">Brachydanio rerio</name>
    <dbReference type="NCBI Taxonomy" id="7955"/>
    <lineage>
        <taxon>Eukaryota</taxon>
        <taxon>Metazoa</taxon>
        <taxon>Chordata</taxon>
        <taxon>Craniata</taxon>
        <taxon>Vertebrata</taxon>
        <taxon>Euteleostomi</taxon>
        <taxon>Actinopterygii</taxon>
        <taxon>Neopterygii</taxon>
        <taxon>Teleostei</taxon>
        <taxon>Ostariophysi</taxon>
        <taxon>Cypriniformes</taxon>
        <taxon>Danionidae</taxon>
        <taxon>Danioninae</taxon>
        <taxon>Danio</taxon>
    </lineage>
</organism>
<accession>A0AC58HJC8</accession>
<name>A0AC58HJC8_DANRE</name>